<evidence type="ECO:0000313" key="2">
    <source>
        <dbReference type="EMBL" id="KLU66844.1"/>
    </source>
</evidence>
<keyword evidence="1" id="KW-1133">Transmembrane helix</keyword>
<feature type="transmembrane region" description="Helical" evidence="1">
    <location>
        <begin position="9"/>
        <end position="31"/>
    </location>
</feature>
<keyword evidence="1" id="KW-0472">Membrane</keyword>
<feature type="transmembrane region" description="Helical" evidence="1">
    <location>
        <begin position="37"/>
        <end position="56"/>
    </location>
</feature>
<dbReference type="EMBL" id="LDZY01000004">
    <property type="protein sequence ID" value="KLU66844.1"/>
    <property type="molecule type" value="Genomic_DNA"/>
</dbReference>
<gene>
    <name evidence="2" type="ORF">DEAC_c15120</name>
</gene>
<dbReference type="RefSeq" id="WP_047809362.1">
    <property type="nucleotide sequence ID" value="NZ_LDZY01000004.1"/>
</dbReference>
<evidence type="ECO:0000256" key="1">
    <source>
        <dbReference type="SAM" id="Phobius"/>
    </source>
</evidence>
<keyword evidence="1" id="KW-0812">Transmembrane</keyword>
<name>A0A0J1FTQ0_9FIRM</name>
<protein>
    <submittedName>
        <fullName evidence="2">Uncharacterized protein</fullName>
    </submittedName>
</protein>
<sequence length="145" mass="17312">MRIKSFLQFYIKTFLALAAPFMILTFCRLLLQIETKLLIYGFTFAVIASFFLTLNLREVPFVVEFEKRREYLTNLETKLAKLGFTKKCTEGFLTIFENKDSSFLNREIKVYLFRDTALIITPKKYQPFLDRDHRTKLSLLFRYFA</sequence>
<dbReference type="AlphaFoldDB" id="A0A0J1FTQ0"/>
<keyword evidence="3" id="KW-1185">Reference proteome</keyword>
<accession>A0A0J1FTQ0</accession>
<dbReference type="PATRIC" id="fig|476652.3.peg.1559"/>
<dbReference type="Proteomes" id="UP000036356">
    <property type="component" value="Unassembled WGS sequence"/>
</dbReference>
<organism evidence="2 3">
    <name type="scientific">Desulfosporosinus acididurans</name>
    <dbReference type="NCBI Taxonomy" id="476652"/>
    <lineage>
        <taxon>Bacteria</taxon>
        <taxon>Bacillati</taxon>
        <taxon>Bacillota</taxon>
        <taxon>Clostridia</taxon>
        <taxon>Eubacteriales</taxon>
        <taxon>Desulfitobacteriaceae</taxon>
        <taxon>Desulfosporosinus</taxon>
    </lineage>
</organism>
<proteinExistence type="predicted"/>
<reference evidence="2 3" key="1">
    <citation type="submission" date="2015-06" db="EMBL/GenBank/DDBJ databases">
        <title>Draft genome of the moderately acidophilic sulfate reducer Candidatus Desulfosporosinus acididurans strain M1.</title>
        <authorList>
            <person name="Poehlein A."/>
            <person name="Petzsch P."/>
            <person name="Johnson B.D."/>
            <person name="Schloemann M."/>
            <person name="Daniel R."/>
            <person name="Muehling M."/>
        </authorList>
    </citation>
    <scope>NUCLEOTIDE SEQUENCE [LARGE SCALE GENOMIC DNA]</scope>
    <source>
        <strain evidence="2 3">M1</strain>
    </source>
</reference>
<evidence type="ECO:0000313" key="3">
    <source>
        <dbReference type="Proteomes" id="UP000036356"/>
    </source>
</evidence>
<comment type="caution">
    <text evidence="2">The sequence shown here is derived from an EMBL/GenBank/DDBJ whole genome shotgun (WGS) entry which is preliminary data.</text>
</comment>